<dbReference type="CDD" id="cd12107">
    <property type="entry name" value="Hemerythrin"/>
    <property type="match status" value="1"/>
</dbReference>
<dbReference type="InterPro" id="IPR050697">
    <property type="entry name" value="Adenylyl/Guanylyl_Cyclase_3/4"/>
</dbReference>
<evidence type="ECO:0000313" key="6">
    <source>
        <dbReference type="Proteomes" id="UP000061603"/>
    </source>
</evidence>
<dbReference type="SUPFAM" id="SSF47188">
    <property type="entry name" value="Hemerythrin-like"/>
    <property type="match status" value="1"/>
</dbReference>
<dbReference type="InterPro" id="IPR012312">
    <property type="entry name" value="Hemerythrin-like"/>
</dbReference>
<accession>A0A0C5JCI4</accession>
<dbReference type="PANTHER" id="PTHR43081">
    <property type="entry name" value="ADENYLATE CYCLASE, TERMINAL-DIFFERENTIATION SPECIFIC-RELATED"/>
    <property type="match status" value="1"/>
</dbReference>
<keyword evidence="6" id="KW-1185">Reference proteome</keyword>
<dbReference type="SUPFAM" id="SSF48452">
    <property type="entry name" value="TPR-like"/>
    <property type="match status" value="1"/>
</dbReference>
<dbReference type="Pfam" id="PF00211">
    <property type="entry name" value="Guanylate_cyc"/>
    <property type="match status" value="1"/>
</dbReference>
<dbReference type="PROSITE" id="PS50125">
    <property type="entry name" value="GUANYLATE_CYCLASE_2"/>
    <property type="match status" value="1"/>
</dbReference>
<dbReference type="GO" id="GO:0004016">
    <property type="term" value="F:adenylate cyclase activity"/>
    <property type="evidence" value="ECO:0007669"/>
    <property type="project" value="UniProtKB-ARBA"/>
</dbReference>
<dbReference type="SUPFAM" id="SSF55073">
    <property type="entry name" value="Nucleotide cyclase"/>
    <property type="match status" value="1"/>
</dbReference>
<dbReference type="Pfam" id="PF01814">
    <property type="entry name" value="Hemerythrin"/>
    <property type="match status" value="1"/>
</dbReference>
<dbReference type="InterPro" id="IPR011990">
    <property type="entry name" value="TPR-like_helical_dom_sf"/>
</dbReference>
<protein>
    <recommendedName>
        <fullName evidence="4">Guanylate cyclase domain-containing protein</fullName>
    </recommendedName>
</protein>
<dbReference type="InterPro" id="IPR001054">
    <property type="entry name" value="A/G_cyclase"/>
</dbReference>
<dbReference type="RefSeq" id="WP_202634429.1">
    <property type="nucleotide sequence ID" value="NZ_CP010554.1"/>
</dbReference>
<feature type="domain" description="Guanylate cyclase" evidence="4">
    <location>
        <begin position="44"/>
        <end position="170"/>
    </location>
</feature>
<dbReference type="AlphaFoldDB" id="A0A0C5JCI4"/>
<dbReference type="Proteomes" id="UP000061603">
    <property type="component" value="Chromosome"/>
</dbReference>
<evidence type="ECO:0000259" key="4">
    <source>
        <dbReference type="PROSITE" id="PS50125"/>
    </source>
</evidence>
<reference evidence="5 6" key="1">
    <citation type="journal article" date="2015" name="Genome Announc.">
        <title>Complete Genome Sequence of a Novel Bacterium within the Family Rhodocyclaceae That Degrades Polycyclic Aromatic Hydrocarbons.</title>
        <authorList>
            <person name="Singleton D.R."/>
            <person name="Dickey A.N."/>
            <person name="Scholl E.H."/>
            <person name="Wright F.A."/>
            <person name="Aitken M.D."/>
        </authorList>
    </citation>
    <scope>NUCLEOTIDE SEQUENCE [LARGE SCALE GENOMIC DNA]</scope>
    <source>
        <strain evidence="6">PG1-Ca6</strain>
    </source>
</reference>
<dbReference type="KEGG" id="rbu:PG1C_08575"/>
<dbReference type="Gene3D" id="3.30.70.1230">
    <property type="entry name" value="Nucleotide cyclase"/>
    <property type="match status" value="1"/>
</dbReference>
<gene>
    <name evidence="5" type="ORF">PG1C_08575</name>
</gene>
<dbReference type="STRING" id="1565605.PG1C_08575"/>
<dbReference type="InterPro" id="IPR029787">
    <property type="entry name" value="Nucleotide_cyclase"/>
</dbReference>
<organism evidence="5 6">
    <name type="scientific">Rugosibacter aromaticivorans</name>
    <dbReference type="NCBI Taxonomy" id="1565605"/>
    <lineage>
        <taxon>Bacteria</taxon>
        <taxon>Pseudomonadati</taxon>
        <taxon>Pseudomonadota</taxon>
        <taxon>Betaproteobacteria</taxon>
        <taxon>Nitrosomonadales</taxon>
        <taxon>Sterolibacteriaceae</taxon>
        <taxon>Rugosibacter</taxon>
    </lineage>
</organism>
<dbReference type="SMART" id="SM00044">
    <property type="entry name" value="CYCc"/>
    <property type="match status" value="1"/>
</dbReference>
<dbReference type="NCBIfam" id="TIGR02481">
    <property type="entry name" value="hemeryth_dom"/>
    <property type="match status" value="1"/>
</dbReference>
<name>A0A0C5JCI4_9PROT</name>
<dbReference type="InterPro" id="IPR012827">
    <property type="entry name" value="Hemerythrin_metal-bd"/>
</dbReference>
<evidence type="ECO:0000313" key="5">
    <source>
        <dbReference type="EMBL" id="AJP49543.1"/>
    </source>
</evidence>
<sequence length="439" mass="49282">MTPEQLSETESAYSRFVPRQFLQLLGVDDIRTVQLGQQVERSMTVLFSDIRDFTSLSESMSPQENFNFLNSYLIQMEPVIAAHGGIIDKYIGDAIMALFPNSPDDALRCSLAMLAKLDEYNAGRERAGYQPIKIGIGINTGIVILGTVGGEGRMDGTVIGDAVNLASRLERLTKEYEVPILISEYTLSSLENIKPWSLRFLDRTHVRGKHDNQSVYEVVDADPPALRVAKKNSLGTFQQALAHYHLGNFSAAHAHFSRCLAEVPDDSAARAYLLRCEASAQLSDHTSNAIDNFTNTPARKTDFNWHDEYALGIATLDAAHQRLLTDITVLTRAIQAGTSALISPLLTQIHAAATQAFLLQEQMMQDKGYPFVELHTRQHLRFFDYLRELQEEIERDGTDHAYLGFRVKNMLTDWLINHILNTDRHFSHHLNGRTVGHTL</sequence>
<dbReference type="GO" id="GO:0035556">
    <property type="term" value="P:intracellular signal transduction"/>
    <property type="evidence" value="ECO:0007669"/>
    <property type="project" value="InterPro"/>
</dbReference>
<dbReference type="Gene3D" id="1.25.40.10">
    <property type="entry name" value="Tetratricopeptide repeat domain"/>
    <property type="match status" value="1"/>
</dbReference>
<dbReference type="GO" id="GO:0006171">
    <property type="term" value="P:cAMP biosynthetic process"/>
    <property type="evidence" value="ECO:0007669"/>
    <property type="project" value="TreeGrafter"/>
</dbReference>
<keyword evidence="3" id="KW-0408">Iron</keyword>
<dbReference type="GO" id="GO:0046872">
    <property type="term" value="F:metal ion binding"/>
    <property type="evidence" value="ECO:0007669"/>
    <property type="project" value="UniProtKB-KW"/>
</dbReference>
<dbReference type="InterPro" id="IPR035938">
    <property type="entry name" value="Hemerythrin-like_sf"/>
</dbReference>
<dbReference type="HOGENOM" id="CLU_623846_0_0_4"/>
<evidence type="ECO:0000256" key="2">
    <source>
        <dbReference type="ARBA" id="ARBA00022723"/>
    </source>
</evidence>
<dbReference type="PATRIC" id="fig|1565605.3.peg.1813"/>
<dbReference type="EMBL" id="CP010554">
    <property type="protein sequence ID" value="AJP49543.1"/>
    <property type="molecule type" value="Genomic_DNA"/>
</dbReference>
<proteinExistence type="inferred from homology"/>
<dbReference type="CDD" id="cd07302">
    <property type="entry name" value="CHD"/>
    <property type="match status" value="1"/>
</dbReference>
<keyword evidence="2" id="KW-0479">Metal-binding</keyword>
<comment type="similarity">
    <text evidence="1">Belongs to the hemerythrin family.</text>
</comment>
<evidence type="ECO:0000256" key="1">
    <source>
        <dbReference type="ARBA" id="ARBA00010587"/>
    </source>
</evidence>
<dbReference type="PANTHER" id="PTHR43081:SF1">
    <property type="entry name" value="ADENYLATE CYCLASE, TERMINAL-DIFFERENTIATION SPECIFIC"/>
    <property type="match status" value="1"/>
</dbReference>
<dbReference type="Gene3D" id="1.20.120.50">
    <property type="entry name" value="Hemerythrin-like"/>
    <property type="match status" value="1"/>
</dbReference>
<evidence type="ECO:0000256" key="3">
    <source>
        <dbReference type="ARBA" id="ARBA00023004"/>
    </source>
</evidence>